<organism evidence="1 2">
    <name type="scientific">Actinoplanes aureus</name>
    <dbReference type="NCBI Taxonomy" id="2792083"/>
    <lineage>
        <taxon>Bacteria</taxon>
        <taxon>Bacillati</taxon>
        <taxon>Actinomycetota</taxon>
        <taxon>Actinomycetes</taxon>
        <taxon>Micromonosporales</taxon>
        <taxon>Micromonosporaceae</taxon>
        <taxon>Actinoplanes</taxon>
    </lineage>
</organism>
<comment type="caution">
    <text evidence="1">The sequence shown here is derived from an EMBL/GenBank/DDBJ whole genome shotgun (WGS) entry which is preliminary data.</text>
</comment>
<dbReference type="EMBL" id="JADQTO010000008">
    <property type="protein sequence ID" value="MBG0563698.1"/>
    <property type="molecule type" value="Genomic_DNA"/>
</dbReference>
<protein>
    <submittedName>
        <fullName evidence="1">DsbA family protein</fullName>
    </submittedName>
</protein>
<dbReference type="Proteomes" id="UP000598146">
    <property type="component" value="Unassembled WGS sequence"/>
</dbReference>
<dbReference type="SUPFAM" id="SSF52833">
    <property type="entry name" value="Thioredoxin-like"/>
    <property type="match status" value="1"/>
</dbReference>
<dbReference type="Gene3D" id="3.40.30.10">
    <property type="entry name" value="Glutaredoxin"/>
    <property type="match status" value="1"/>
</dbReference>
<proteinExistence type="predicted"/>
<evidence type="ECO:0000313" key="2">
    <source>
        <dbReference type="Proteomes" id="UP000598146"/>
    </source>
</evidence>
<sequence>MEVTYYFDPACPFTWRTSRWLLSVAPERGLTVRWSPFSLAILNGDDVPEQYRAMSDASSRALRLVAALRADGRQDEIAAFYTELGNRTHEAGAWISDEIVSAAAEAAGTERAATILDDPAWDEAVRESHETAMALAGPGIGSPVLQVAGATRGLHGPIISEVPPLAESLRIWDATATLISIDSFFEVKRGRD</sequence>
<dbReference type="InterPro" id="IPR036249">
    <property type="entry name" value="Thioredoxin-like_sf"/>
</dbReference>
<gene>
    <name evidence="1" type="ORF">I4J89_19825</name>
</gene>
<name>A0A931FXL9_9ACTN</name>
<dbReference type="InterPro" id="IPR053977">
    <property type="entry name" value="Rv2466c-like"/>
</dbReference>
<dbReference type="Pfam" id="PF22234">
    <property type="entry name" value="Rv2466c-like"/>
    <property type="match status" value="1"/>
</dbReference>
<dbReference type="AlphaFoldDB" id="A0A931FXL9"/>
<dbReference type="RefSeq" id="WP_196415461.1">
    <property type="nucleotide sequence ID" value="NZ_JADQTO010000008.1"/>
</dbReference>
<accession>A0A931FXL9</accession>
<reference evidence="1" key="1">
    <citation type="submission" date="2020-11" db="EMBL/GenBank/DDBJ databases">
        <title>Isolation and identification of active actinomycetes.</title>
        <authorList>
            <person name="Sun X."/>
        </authorList>
    </citation>
    <scope>NUCLEOTIDE SEQUENCE</scope>
    <source>
        <strain evidence="1">NEAU-A11</strain>
    </source>
</reference>
<evidence type="ECO:0000313" key="1">
    <source>
        <dbReference type="EMBL" id="MBG0563698.1"/>
    </source>
</evidence>
<keyword evidence="2" id="KW-1185">Reference proteome</keyword>